<proteinExistence type="predicted"/>
<reference evidence="1" key="1">
    <citation type="submission" date="2014-11" db="EMBL/GenBank/DDBJ databases">
        <authorList>
            <person name="Amaro Gonzalez C."/>
        </authorList>
    </citation>
    <scope>NUCLEOTIDE SEQUENCE</scope>
</reference>
<evidence type="ECO:0000313" key="1">
    <source>
        <dbReference type="EMBL" id="JAH87341.1"/>
    </source>
</evidence>
<sequence>MGHYSAFLYEEHPIHKLWISKGWYSVKRKSFKLNEDPIKKMFTHKSSHPQDFDLSSL</sequence>
<dbReference type="EMBL" id="GBXM01021236">
    <property type="protein sequence ID" value="JAH87341.1"/>
    <property type="molecule type" value="Transcribed_RNA"/>
</dbReference>
<protein>
    <submittedName>
        <fullName evidence="1">Uncharacterized protein</fullName>
    </submittedName>
</protein>
<accession>A0A0E9WAN3</accession>
<dbReference type="AlphaFoldDB" id="A0A0E9WAN3"/>
<organism evidence="1">
    <name type="scientific">Anguilla anguilla</name>
    <name type="common">European freshwater eel</name>
    <name type="synonym">Muraena anguilla</name>
    <dbReference type="NCBI Taxonomy" id="7936"/>
    <lineage>
        <taxon>Eukaryota</taxon>
        <taxon>Metazoa</taxon>
        <taxon>Chordata</taxon>
        <taxon>Craniata</taxon>
        <taxon>Vertebrata</taxon>
        <taxon>Euteleostomi</taxon>
        <taxon>Actinopterygii</taxon>
        <taxon>Neopterygii</taxon>
        <taxon>Teleostei</taxon>
        <taxon>Anguilliformes</taxon>
        <taxon>Anguillidae</taxon>
        <taxon>Anguilla</taxon>
    </lineage>
</organism>
<name>A0A0E9WAN3_ANGAN</name>
<reference evidence="1" key="2">
    <citation type="journal article" date="2015" name="Fish Shellfish Immunol.">
        <title>Early steps in the European eel (Anguilla anguilla)-Vibrio vulnificus interaction in the gills: Role of the RtxA13 toxin.</title>
        <authorList>
            <person name="Callol A."/>
            <person name="Pajuelo D."/>
            <person name="Ebbesson L."/>
            <person name="Teles M."/>
            <person name="MacKenzie S."/>
            <person name="Amaro C."/>
        </authorList>
    </citation>
    <scope>NUCLEOTIDE SEQUENCE</scope>
</reference>